<proteinExistence type="predicted"/>
<dbReference type="OrthoDB" id="4069694at2759"/>
<keyword evidence="1" id="KW-0812">Transmembrane</keyword>
<name>A0A0J9XEG3_GEOCN</name>
<accession>A0A0J9XEG3</accession>
<gene>
    <name evidence="2" type="ORF">BN980_GECA12s01660g</name>
</gene>
<dbReference type="AlphaFoldDB" id="A0A0J9XEG3"/>
<feature type="transmembrane region" description="Helical" evidence="1">
    <location>
        <begin position="12"/>
        <end position="33"/>
    </location>
</feature>
<reference evidence="2" key="1">
    <citation type="submission" date="2014-03" db="EMBL/GenBank/DDBJ databases">
        <authorList>
            <person name="Casaregola S."/>
        </authorList>
    </citation>
    <scope>NUCLEOTIDE SEQUENCE [LARGE SCALE GENOMIC DNA]</scope>
    <source>
        <strain evidence="2">CLIB 918</strain>
    </source>
</reference>
<keyword evidence="1" id="KW-0472">Membrane</keyword>
<organism evidence="2 3">
    <name type="scientific">Geotrichum candidum</name>
    <name type="common">Oospora lactis</name>
    <name type="synonym">Dipodascus geotrichum</name>
    <dbReference type="NCBI Taxonomy" id="1173061"/>
    <lineage>
        <taxon>Eukaryota</taxon>
        <taxon>Fungi</taxon>
        <taxon>Dikarya</taxon>
        <taxon>Ascomycota</taxon>
        <taxon>Saccharomycotina</taxon>
        <taxon>Dipodascomycetes</taxon>
        <taxon>Dipodascales</taxon>
        <taxon>Dipodascaceae</taxon>
        <taxon>Geotrichum</taxon>
    </lineage>
</organism>
<evidence type="ECO:0000256" key="1">
    <source>
        <dbReference type="SAM" id="Phobius"/>
    </source>
</evidence>
<dbReference type="EMBL" id="CCBN010000012">
    <property type="protein sequence ID" value="CDO55739.1"/>
    <property type="molecule type" value="Genomic_DNA"/>
</dbReference>
<keyword evidence="3" id="KW-1185">Reference proteome</keyword>
<evidence type="ECO:0000313" key="3">
    <source>
        <dbReference type="Proteomes" id="UP000242525"/>
    </source>
</evidence>
<protein>
    <submittedName>
        <fullName evidence="2">Uncharacterized protein</fullName>
    </submittedName>
</protein>
<comment type="caution">
    <text evidence="2">The sequence shown here is derived from an EMBL/GenBank/DDBJ whole genome shotgun (WGS) entry which is preliminary data.</text>
</comment>
<evidence type="ECO:0000313" key="2">
    <source>
        <dbReference type="EMBL" id="CDO55739.1"/>
    </source>
</evidence>
<keyword evidence="1" id="KW-1133">Transmembrane helix</keyword>
<feature type="transmembrane region" description="Helical" evidence="1">
    <location>
        <begin position="39"/>
        <end position="63"/>
    </location>
</feature>
<dbReference type="Proteomes" id="UP000242525">
    <property type="component" value="Unassembled WGS sequence"/>
</dbReference>
<sequence length="211" mass="23682">MKKKNLKKFSWTYLQITSILIFKVVFIEIPLVIKKKMRVQFHYILSVILMSCIALAHPTITAVPRHPLSKRDIAGFYNSVSLDVTSFYADFVSNRYSYLNNYKSFFLTHTWENVNDKFSSVITYTDNSFTTVVQQNSELSSQLATIAKQFPWYSDWVKANQASGSSASVSPTANSAVRSNSNISLGSNKGQLGLISMAVGFLTITICVTMV</sequence>